<keyword evidence="2" id="KW-0378">Hydrolase</keyword>
<dbReference type="InterPro" id="IPR014001">
    <property type="entry name" value="Helicase_ATP-bd"/>
</dbReference>
<name>A0A1D2AGI9_AUXPR</name>
<sequence length="834" mass="87886">MSWDDDEALFAAFEADFESGRSRTPGAHAAPAAARLPRPEHGPASGHPAATPSSPPAPAQHAACHSAPPAPSIASSAAENRPAYGLGTLRSLFMQPQAAAPSPAPQPSAVGPFQTATPQLAAAPPMMAQAQLSMAPPMWNNHSGPSVSGSGPHPPGVPVHPSGPRALPASFGAAVSGPSAAPPPSPTLRVSSSTAAPLPAQEPGLGSGGAGPLMHASMELGAERTLELRVGFHDAIAAVLKRLPGSSYSSSRRTWTFPVSSHDEVTAALEAVPGVRVRLEPLPKPALAVLQDVSGWADDSPRYASIPSNLEAQLMPFQREGVRFALARGGRALIGDEMGLGKTVQALAVAAAYRDAWPALIIAPSSLREQWADALHRWLGVTEDRVHVVHTHKDAAAIPARLQFLIASYNFVPKMDLGQRFNLIIADEAHYLKDPKAQRSLAVLPLLRETPRVLLLTGTPALNKPKELFSLLSALVPGARLKMKDFGERYCAGTRWDRYGGASNLPELHALLRAVMVRRQKACVLPQLPRKRRQQCFLSLDAAARRALAAQQAKLEALREVAAAATARAAAAGGGLSALARSGPEGAGLMELYRLSAEVKGPAVQEYVGTLLDGGTKFLAFAHHTCMLDAIEHECNRRKGLRFIRIDGSTQTSDRQRLVNSFQENADVQVAILSIKAAGVGLTLTAASTVVFAEMTWTPGDLIQAEDRAHRIGQASSVNIHFLHAKGSVDDIIWSTIQSKLESVGEALDGQGQALEVAGGARTLPERGQMTVTSFMEGGVRNAAQAGAQQPGHQVPAWQAPAPLPPHQALNKKNAAPIAAAGHLKRSFGEVDLT</sequence>
<dbReference type="PROSITE" id="PS51194">
    <property type="entry name" value="HELICASE_CTER"/>
    <property type="match status" value="1"/>
</dbReference>
<dbReference type="GO" id="GO:0016787">
    <property type="term" value="F:hydrolase activity"/>
    <property type="evidence" value="ECO:0007669"/>
    <property type="project" value="UniProtKB-KW"/>
</dbReference>
<dbReference type="SMART" id="SM00490">
    <property type="entry name" value="HELICc"/>
    <property type="match status" value="1"/>
</dbReference>
<dbReference type="InterPro" id="IPR010003">
    <property type="entry name" value="HARP_dom"/>
</dbReference>
<dbReference type="PANTHER" id="PTHR45766:SF3">
    <property type="entry name" value="DNA ANNEALING HELICASE AND ENDONUCLEASE ZRANB3"/>
    <property type="match status" value="1"/>
</dbReference>
<dbReference type="InterPro" id="IPR049730">
    <property type="entry name" value="SNF2/RAD54-like_C"/>
</dbReference>
<feature type="domain" description="Helicase ATP-binding" evidence="6">
    <location>
        <begin position="323"/>
        <end position="478"/>
    </location>
</feature>
<protein>
    <recommendedName>
        <fullName evidence="10">SWI/SNF-related matrix-associated actin-dependent regulator of chromatin subfamily A-like protein 1</fullName>
    </recommendedName>
</protein>
<keyword evidence="4" id="KW-0067">ATP-binding</keyword>
<evidence type="ECO:0000256" key="1">
    <source>
        <dbReference type="ARBA" id="ARBA00022741"/>
    </source>
</evidence>
<feature type="region of interest" description="Disordered" evidence="5">
    <location>
        <begin position="16"/>
        <end position="76"/>
    </location>
</feature>
<dbReference type="InterPro" id="IPR001650">
    <property type="entry name" value="Helicase_C-like"/>
</dbReference>
<dbReference type="SUPFAM" id="SSF52540">
    <property type="entry name" value="P-loop containing nucleoside triphosphate hydrolases"/>
    <property type="match status" value="2"/>
</dbReference>
<feature type="domain" description="Helicase C-terminal" evidence="7">
    <location>
        <begin position="603"/>
        <end position="763"/>
    </location>
</feature>
<dbReference type="EMBL" id="GDKF01000569">
    <property type="protein sequence ID" value="JAT78053.1"/>
    <property type="molecule type" value="Transcribed_RNA"/>
</dbReference>
<evidence type="ECO:0000259" key="8">
    <source>
        <dbReference type="PROSITE" id="PS51467"/>
    </source>
</evidence>
<organism evidence="9">
    <name type="scientific">Auxenochlorella protothecoides</name>
    <name type="common">Green microalga</name>
    <name type="synonym">Chlorella protothecoides</name>
    <dbReference type="NCBI Taxonomy" id="3075"/>
    <lineage>
        <taxon>Eukaryota</taxon>
        <taxon>Viridiplantae</taxon>
        <taxon>Chlorophyta</taxon>
        <taxon>core chlorophytes</taxon>
        <taxon>Trebouxiophyceae</taxon>
        <taxon>Chlorellales</taxon>
        <taxon>Chlorellaceae</taxon>
        <taxon>Auxenochlorella</taxon>
    </lineage>
</organism>
<evidence type="ECO:0008006" key="10">
    <source>
        <dbReference type="Google" id="ProtNLM"/>
    </source>
</evidence>
<feature type="compositionally biased region" description="Low complexity" evidence="5">
    <location>
        <begin position="136"/>
        <end position="151"/>
    </location>
</feature>
<dbReference type="AlphaFoldDB" id="A0A1D2AGI9"/>
<dbReference type="GO" id="GO:0006281">
    <property type="term" value="P:DNA repair"/>
    <property type="evidence" value="ECO:0007669"/>
    <property type="project" value="TreeGrafter"/>
</dbReference>
<dbReference type="PROSITE" id="PS51467">
    <property type="entry name" value="HARP"/>
    <property type="match status" value="1"/>
</dbReference>
<dbReference type="Pfam" id="PF00271">
    <property type="entry name" value="Helicase_C"/>
    <property type="match status" value="1"/>
</dbReference>
<feature type="domain" description="HARP" evidence="8">
    <location>
        <begin position="210"/>
        <end position="283"/>
    </location>
</feature>
<feature type="region of interest" description="Disordered" evidence="5">
    <location>
        <begin position="136"/>
        <end position="212"/>
    </location>
</feature>
<feature type="compositionally biased region" description="Low complexity" evidence="5">
    <location>
        <begin position="23"/>
        <end position="36"/>
    </location>
</feature>
<gene>
    <name evidence="9" type="ORF">g.55248</name>
</gene>
<dbReference type="Gene3D" id="3.40.50.300">
    <property type="entry name" value="P-loop containing nucleotide triphosphate hydrolases"/>
    <property type="match status" value="1"/>
</dbReference>
<feature type="compositionally biased region" description="Low complexity" evidence="5">
    <location>
        <begin position="159"/>
        <end position="179"/>
    </location>
</feature>
<feature type="compositionally biased region" description="Low complexity" evidence="5">
    <location>
        <begin position="43"/>
        <end position="52"/>
    </location>
</feature>
<dbReference type="PANTHER" id="PTHR45766">
    <property type="entry name" value="DNA ANNEALING HELICASE AND ENDONUCLEASE ZRANB3 FAMILY MEMBER"/>
    <property type="match status" value="1"/>
</dbReference>
<dbReference type="GO" id="GO:0043596">
    <property type="term" value="C:nuclear replication fork"/>
    <property type="evidence" value="ECO:0007669"/>
    <property type="project" value="TreeGrafter"/>
</dbReference>
<dbReference type="Pfam" id="PF07443">
    <property type="entry name" value="HARP"/>
    <property type="match status" value="1"/>
</dbReference>
<evidence type="ECO:0000256" key="3">
    <source>
        <dbReference type="ARBA" id="ARBA00022806"/>
    </source>
</evidence>
<dbReference type="GO" id="GO:0031297">
    <property type="term" value="P:replication fork processing"/>
    <property type="evidence" value="ECO:0007669"/>
    <property type="project" value="TreeGrafter"/>
</dbReference>
<feature type="compositionally biased region" description="Low complexity" evidence="5">
    <location>
        <begin position="59"/>
        <end position="76"/>
    </location>
</feature>
<dbReference type="CDD" id="cd18010">
    <property type="entry name" value="DEXHc_HARP_SMARCAL1"/>
    <property type="match status" value="1"/>
</dbReference>
<keyword evidence="3" id="KW-0347">Helicase</keyword>
<dbReference type="SMART" id="SM00487">
    <property type="entry name" value="DEXDc"/>
    <property type="match status" value="1"/>
</dbReference>
<dbReference type="GO" id="GO:0005524">
    <property type="term" value="F:ATP binding"/>
    <property type="evidence" value="ECO:0007669"/>
    <property type="project" value="UniProtKB-KW"/>
</dbReference>
<reference evidence="9" key="1">
    <citation type="submission" date="2015-08" db="EMBL/GenBank/DDBJ databases">
        <authorList>
            <person name="Babu N.S."/>
            <person name="Beckwith C.J."/>
            <person name="Beseler K.G."/>
            <person name="Brison A."/>
            <person name="Carone J.V."/>
            <person name="Caskin T.P."/>
            <person name="Diamond M."/>
            <person name="Durham M.E."/>
            <person name="Foxe J.M."/>
            <person name="Go M."/>
            <person name="Henderson B.A."/>
            <person name="Jones I.B."/>
            <person name="McGettigan J.A."/>
            <person name="Micheletti S.J."/>
            <person name="Nasrallah M.E."/>
            <person name="Ortiz D."/>
            <person name="Piller C.R."/>
            <person name="Privatt S.R."/>
            <person name="Schneider S.L."/>
            <person name="Sharp S."/>
            <person name="Smith T.C."/>
            <person name="Stanton J.D."/>
            <person name="Ullery H.E."/>
            <person name="Wilson R.J."/>
            <person name="Serrano M.G."/>
            <person name="Buck G."/>
            <person name="Lee V."/>
            <person name="Wang Y."/>
            <person name="Carvalho R."/>
            <person name="Voegtly L."/>
            <person name="Shi R."/>
            <person name="Duckworth R."/>
            <person name="Johnson A."/>
            <person name="Loviza R."/>
            <person name="Walstead R."/>
            <person name="Shah Z."/>
            <person name="Kiflezghi M."/>
            <person name="Wade K."/>
            <person name="Ball S.L."/>
            <person name="Bradley K.W."/>
            <person name="Asai D.J."/>
            <person name="Bowman C.A."/>
            <person name="Russell D.A."/>
            <person name="Pope W.H."/>
            <person name="Jacobs-Sera D."/>
            <person name="Hendrix R.W."/>
            <person name="Hatfull G.F."/>
        </authorList>
    </citation>
    <scope>NUCLEOTIDE SEQUENCE</scope>
</reference>
<dbReference type="Gene3D" id="3.40.50.10810">
    <property type="entry name" value="Tandem AAA-ATPase domain"/>
    <property type="match status" value="1"/>
</dbReference>
<evidence type="ECO:0000259" key="7">
    <source>
        <dbReference type="PROSITE" id="PS51194"/>
    </source>
</evidence>
<dbReference type="InterPro" id="IPR000330">
    <property type="entry name" value="SNF2_N"/>
</dbReference>
<dbReference type="Pfam" id="PF00176">
    <property type="entry name" value="SNF2-rel_dom"/>
    <property type="match status" value="1"/>
</dbReference>
<evidence type="ECO:0000256" key="5">
    <source>
        <dbReference type="SAM" id="MobiDB-lite"/>
    </source>
</evidence>
<proteinExistence type="predicted"/>
<dbReference type="GO" id="GO:0004386">
    <property type="term" value="F:helicase activity"/>
    <property type="evidence" value="ECO:0007669"/>
    <property type="project" value="UniProtKB-KW"/>
</dbReference>
<evidence type="ECO:0000256" key="4">
    <source>
        <dbReference type="ARBA" id="ARBA00022840"/>
    </source>
</evidence>
<dbReference type="InterPro" id="IPR038718">
    <property type="entry name" value="SNF2-like_sf"/>
</dbReference>
<dbReference type="CDD" id="cd18793">
    <property type="entry name" value="SF2_C_SNF"/>
    <property type="match status" value="1"/>
</dbReference>
<evidence type="ECO:0000259" key="6">
    <source>
        <dbReference type="PROSITE" id="PS51192"/>
    </source>
</evidence>
<keyword evidence="1" id="KW-0547">Nucleotide-binding</keyword>
<dbReference type="PROSITE" id="PS51192">
    <property type="entry name" value="HELICASE_ATP_BIND_1"/>
    <property type="match status" value="1"/>
</dbReference>
<dbReference type="GO" id="GO:0004520">
    <property type="term" value="F:DNA endonuclease activity"/>
    <property type="evidence" value="ECO:0007669"/>
    <property type="project" value="TreeGrafter"/>
</dbReference>
<evidence type="ECO:0000256" key="2">
    <source>
        <dbReference type="ARBA" id="ARBA00022801"/>
    </source>
</evidence>
<dbReference type="InterPro" id="IPR027417">
    <property type="entry name" value="P-loop_NTPase"/>
</dbReference>
<accession>A0A1D2AGI9</accession>
<evidence type="ECO:0000313" key="9">
    <source>
        <dbReference type="EMBL" id="JAT78053.1"/>
    </source>
</evidence>